<reference evidence="2" key="1">
    <citation type="submission" date="2016-04" db="EMBL/GenBank/DDBJ databases">
        <authorList>
            <person name="Chen L."/>
            <person name="Zhuang W."/>
            <person name="Wang G."/>
        </authorList>
    </citation>
    <scope>NUCLEOTIDE SEQUENCE [LARGE SCALE GENOMIC DNA]</scope>
    <source>
        <strain evidence="2">17621</strain>
    </source>
</reference>
<sequence length="65" mass="7613">MMKFDNTTKTKQTLWYKYRYYTVFYREAFTAKAFLKLCCVNAFALEIGIRKVLGASVANKSLRAE</sequence>
<dbReference type="Proteomes" id="UP000192610">
    <property type="component" value="Unassembled WGS sequence"/>
</dbReference>
<dbReference type="AlphaFoldDB" id="A0A1V9E438"/>
<dbReference type="EMBL" id="LVXG01000067">
    <property type="protein sequence ID" value="OQP40897.1"/>
    <property type="molecule type" value="Genomic_DNA"/>
</dbReference>
<protein>
    <submittedName>
        <fullName evidence="1">Uncharacterized protein</fullName>
    </submittedName>
</protein>
<evidence type="ECO:0000313" key="1">
    <source>
        <dbReference type="EMBL" id="OQP40897.1"/>
    </source>
</evidence>
<evidence type="ECO:0000313" key="2">
    <source>
        <dbReference type="Proteomes" id="UP000192610"/>
    </source>
</evidence>
<dbReference type="RefSeq" id="WP_090519532.1">
    <property type="nucleotide sequence ID" value="NZ_FOCZ01000007.1"/>
</dbReference>
<accession>A0A1V9E438</accession>
<keyword evidence="2" id="KW-1185">Reference proteome</keyword>
<gene>
    <name evidence="1" type="ORF">A4H97_14930</name>
</gene>
<name>A0A1V9E438_9BACT</name>
<organism evidence="1 2">
    <name type="scientific">Niastella yeongjuensis</name>
    <dbReference type="NCBI Taxonomy" id="354355"/>
    <lineage>
        <taxon>Bacteria</taxon>
        <taxon>Pseudomonadati</taxon>
        <taxon>Bacteroidota</taxon>
        <taxon>Chitinophagia</taxon>
        <taxon>Chitinophagales</taxon>
        <taxon>Chitinophagaceae</taxon>
        <taxon>Niastella</taxon>
    </lineage>
</organism>
<proteinExistence type="predicted"/>
<dbReference type="STRING" id="354355.SAMN05660816_04064"/>
<comment type="caution">
    <text evidence="1">The sequence shown here is derived from an EMBL/GenBank/DDBJ whole genome shotgun (WGS) entry which is preliminary data.</text>
</comment>